<keyword evidence="2" id="KW-1185">Reference proteome</keyword>
<accession>A0A4C1TZB5</accession>
<sequence>MVTRLSVIDVVSARAAAEHARRRPSNTCCALKHDLCVQVVPFLGIEVMNIAPSGTRVTLLNLIPCVRKRQRKIIAESRTEEA</sequence>
<reference evidence="1 2" key="1">
    <citation type="journal article" date="2019" name="Commun. Biol.">
        <title>The bagworm genome reveals a unique fibroin gene that provides high tensile strength.</title>
        <authorList>
            <person name="Kono N."/>
            <person name="Nakamura H."/>
            <person name="Ohtoshi R."/>
            <person name="Tomita M."/>
            <person name="Numata K."/>
            <person name="Arakawa K."/>
        </authorList>
    </citation>
    <scope>NUCLEOTIDE SEQUENCE [LARGE SCALE GENOMIC DNA]</scope>
</reference>
<organism evidence="1 2">
    <name type="scientific">Eumeta variegata</name>
    <name type="common">Bagworm moth</name>
    <name type="synonym">Eumeta japonica</name>
    <dbReference type="NCBI Taxonomy" id="151549"/>
    <lineage>
        <taxon>Eukaryota</taxon>
        <taxon>Metazoa</taxon>
        <taxon>Ecdysozoa</taxon>
        <taxon>Arthropoda</taxon>
        <taxon>Hexapoda</taxon>
        <taxon>Insecta</taxon>
        <taxon>Pterygota</taxon>
        <taxon>Neoptera</taxon>
        <taxon>Endopterygota</taxon>
        <taxon>Lepidoptera</taxon>
        <taxon>Glossata</taxon>
        <taxon>Ditrysia</taxon>
        <taxon>Tineoidea</taxon>
        <taxon>Psychidae</taxon>
        <taxon>Oiketicinae</taxon>
        <taxon>Eumeta</taxon>
    </lineage>
</organism>
<proteinExistence type="predicted"/>
<evidence type="ECO:0000313" key="1">
    <source>
        <dbReference type="EMBL" id="GBP19389.1"/>
    </source>
</evidence>
<dbReference type="AlphaFoldDB" id="A0A4C1TZB5"/>
<name>A0A4C1TZB5_EUMVA</name>
<dbReference type="EMBL" id="BGZK01000107">
    <property type="protein sequence ID" value="GBP19389.1"/>
    <property type="molecule type" value="Genomic_DNA"/>
</dbReference>
<comment type="caution">
    <text evidence="1">The sequence shown here is derived from an EMBL/GenBank/DDBJ whole genome shotgun (WGS) entry which is preliminary data.</text>
</comment>
<gene>
    <name evidence="1" type="ORF">EVAR_12431_1</name>
</gene>
<evidence type="ECO:0000313" key="2">
    <source>
        <dbReference type="Proteomes" id="UP000299102"/>
    </source>
</evidence>
<protein>
    <submittedName>
        <fullName evidence="1">Uncharacterized protein</fullName>
    </submittedName>
</protein>
<dbReference type="Proteomes" id="UP000299102">
    <property type="component" value="Unassembled WGS sequence"/>
</dbReference>